<accession>A0A6G1IE37</accession>
<sequence>MGEKPAIDIALEQVVIIGGGFGGLAMACELKRKLGFHDFVIYERDAGLGGTWYHNNYPGAATDIPGAVYQLSFAPEHNFDCVFPTRNEIQAYIESVASKFEIHSHLRCNYSWIESSWIEKRNCWRSKFCHTISGELRVHESRILISATGHLVNPKSFDVPGRAGFKGSVLHSARWPEDVDLKGKNIVVLGNGSTAVQLVPAILDDVRTCTQIQKEPQWILNRPNPQVPASLKKAFLWFPFLFSMIQHLGFAFAELFYPLLGRHIPRMSKKQLKQCAVPKRYHKLLTPSYEAGCKRLVFASHYLQCLKNLKFDLVQDSIIGMGDNDVHTASGRRYPCDVLILAHGFEYENFTLPLKGRHGITPEEHWQVAGGPSCYKGCVMNGFPNFFMLRGPNMASGHNSVIYYIETTIALILAVATPLIRGSGARVEIKSDAELNYARKVQAACREGVWGRGCSTYYVNGEGWNHTVYPWSSYRLWFHRFWRRTEWTIEP</sequence>
<proteinExistence type="inferred from homology"/>
<gene>
    <name evidence="3" type="ORF">K458DRAFT_351719</name>
</gene>
<dbReference type="PANTHER" id="PTHR42877">
    <property type="entry name" value="L-ORNITHINE N(5)-MONOOXYGENASE-RELATED"/>
    <property type="match status" value="1"/>
</dbReference>
<name>A0A6G1IE37_9PLEO</name>
<reference evidence="3" key="1">
    <citation type="journal article" date="2020" name="Stud. Mycol.">
        <title>101 Dothideomycetes genomes: a test case for predicting lifestyles and emergence of pathogens.</title>
        <authorList>
            <person name="Haridas S."/>
            <person name="Albert R."/>
            <person name="Binder M."/>
            <person name="Bloem J."/>
            <person name="Labutti K."/>
            <person name="Salamov A."/>
            <person name="Andreopoulos B."/>
            <person name="Baker S."/>
            <person name="Barry K."/>
            <person name="Bills G."/>
            <person name="Bluhm B."/>
            <person name="Cannon C."/>
            <person name="Castanera R."/>
            <person name="Culley D."/>
            <person name="Daum C."/>
            <person name="Ezra D."/>
            <person name="Gonzalez J."/>
            <person name="Henrissat B."/>
            <person name="Kuo A."/>
            <person name="Liang C."/>
            <person name="Lipzen A."/>
            <person name="Lutzoni F."/>
            <person name="Magnuson J."/>
            <person name="Mondo S."/>
            <person name="Nolan M."/>
            <person name="Ohm R."/>
            <person name="Pangilinan J."/>
            <person name="Park H.-J."/>
            <person name="Ramirez L."/>
            <person name="Alfaro M."/>
            <person name="Sun H."/>
            <person name="Tritt A."/>
            <person name="Yoshinaga Y."/>
            <person name="Zwiers L.-H."/>
            <person name="Turgeon B."/>
            <person name="Goodwin S."/>
            <person name="Spatafora J."/>
            <person name="Crous P."/>
            <person name="Grigoriev I."/>
        </authorList>
    </citation>
    <scope>NUCLEOTIDE SEQUENCE</scope>
    <source>
        <strain evidence="3">CBS 122367</strain>
    </source>
</reference>
<keyword evidence="4" id="KW-1185">Reference proteome</keyword>
<dbReference type="GO" id="GO:0016491">
    <property type="term" value="F:oxidoreductase activity"/>
    <property type="evidence" value="ECO:0007669"/>
    <property type="project" value="InterPro"/>
</dbReference>
<dbReference type="Proteomes" id="UP000799291">
    <property type="component" value="Unassembled WGS sequence"/>
</dbReference>
<dbReference type="AlphaFoldDB" id="A0A6G1IE37"/>
<dbReference type="InterPro" id="IPR036188">
    <property type="entry name" value="FAD/NAD-bd_sf"/>
</dbReference>
<dbReference type="InterPro" id="IPR023753">
    <property type="entry name" value="FAD/NAD-binding_dom"/>
</dbReference>
<dbReference type="PROSITE" id="PS51257">
    <property type="entry name" value="PROKAR_LIPOPROTEIN"/>
    <property type="match status" value="1"/>
</dbReference>
<evidence type="ECO:0000313" key="4">
    <source>
        <dbReference type="Proteomes" id="UP000799291"/>
    </source>
</evidence>
<protein>
    <submittedName>
        <fullName evidence="3">FAD/NAD(P)-binding domain-containing protein</fullName>
    </submittedName>
</protein>
<dbReference type="Gene3D" id="3.50.50.60">
    <property type="entry name" value="FAD/NAD(P)-binding domain"/>
    <property type="match status" value="2"/>
</dbReference>
<feature type="domain" description="FAD/NAD(P)-binding" evidence="2">
    <location>
        <begin position="13"/>
        <end position="198"/>
    </location>
</feature>
<dbReference type="SUPFAM" id="SSF51905">
    <property type="entry name" value="FAD/NAD(P)-binding domain"/>
    <property type="match status" value="2"/>
</dbReference>
<organism evidence="3 4">
    <name type="scientific">Lentithecium fluviatile CBS 122367</name>
    <dbReference type="NCBI Taxonomy" id="1168545"/>
    <lineage>
        <taxon>Eukaryota</taxon>
        <taxon>Fungi</taxon>
        <taxon>Dikarya</taxon>
        <taxon>Ascomycota</taxon>
        <taxon>Pezizomycotina</taxon>
        <taxon>Dothideomycetes</taxon>
        <taxon>Pleosporomycetidae</taxon>
        <taxon>Pleosporales</taxon>
        <taxon>Massarineae</taxon>
        <taxon>Lentitheciaceae</taxon>
        <taxon>Lentithecium</taxon>
    </lineage>
</organism>
<dbReference type="EMBL" id="MU005634">
    <property type="protein sequence ID" value="KAF2676476.1"/>
    <property type="molecule type" value="Genomic_DNA"/>
</dbReference>
<dbReference type="Pfam" id="PF07992">
    <property type="entry name" value="Pyr_redox_2"/>
    <property type="match status" value="1"/>
</dbReference>
<dbReference type="OrthoDB" id="74360at2759"/>
<dbReference type="InterPro" id="IPR051209">
    <property type="entry name" value="FAD-bind_Monooxygenase_sf"/>
</dbReference>
<evidence type="ECO:0000313" key="3">
    <source>
        <dbReference type="EMBL" id="KAF2676476.1"/>
    </source>
</evidence>
<dbReference type="PANTHER" id="PTHR42877:SF5">
    <property type="entry name" value="L-ORNITHINE N(5)-MONOOXYGENASE-RELATED"/>
    <property type="match status" value="1"/>
</dbReference>
<evidence type="ECO:0000256" key="1">
    <source>
        <dbReference type="ARBA" id="ARBA00010139"/>
    </source>
</evidence>
<comment type="similarity">
    <text evidence="1">Belongs to the FAD-binding monooxygenase family.</text>
</comment>
<evidence type="ECO:0000259" key="2">
    <source>
        <dbReference type="Pfam" id="PF07992"/>
    </source>
</evidence>